<accession>A0A7R9BB81</accession>
<evidence type="ECO:0000313" key="1">
    <source>
        <dbReference type="EMBL" id="CAD7269827.1"/>
    </source>
</evidence>
<gene>
    <name evidence="1" type="ORF">TSIB3V08_LOCUS13827</name>
</gene>
<dbReference type="AlphaFoldDB" id="A0A7R9BB81"/>
<reference evidence="1" key="1">
    <citation type="submission" date="2020-11" db="EMBL/GenBank/DDBJ databases">
        <authorList>
            <person name="Tran Van P."/>
        </authorList>
    </citation>
    <scope>NUCLEOTIDE SEQUENCE</scope>
</reference>
<sequence length="47" mass="5026">MDIHSCSTPTGPRVAIPWSWSTTTIYTSGPPPGVDRAIESPIPLFQG</sequence>
<dbReference type="EMBL" id="OC036876">
    <property type="protein sequence ID" value="CAD7269827.1"/>
    <property type="molecule type" value="Genomic_DNA"/>
</dbReference>
<organism evidence="1">
    <name type="scientific">Timema shepardi</name>
    <name type="common">Walking stick</name>
    <dbReference type="NCBI Taxonomy" id="629360"/>
    <lineage>
        <taxon>Eukaryota</taxon>
        <taxon>Metazoa</taxon>
        <taxon>Ecdysozoa</taxon>
        <taxon>Arthropoda</taxon>
        <taxon>Hexapoda</taxon>
        <taxon>Insecta</taxon>
        <taxon>Pterygota</taxon>
        <taxon>Neoptera</taxon>
        <taxon>Polyneoptera</taxon>
        <taxon>Phasmatodea</taxon>
        <taxon>Timematodea</taxon>
        <taxon>Timematoidea</taxon>
        <taxon>Timematidae</taxon>
        <taxon>Timema</taxon>
    </lineage>
</organism>
<proteinExistence type="predicted"/>
<protein>
    <submittedName>
        <fullName evidence="1">Uncharacterized protein</fullName>
    </submittedName>
</protein>
<name>A0A7R9BB81_TIMSH</name>